<dbReference type="Proteomes" id="UP000502641">
    <property type="component" value="Chromosome"/>
</dbReference>
<evidence type="ECO:0000313" key="3">
    <source>
        <dbReference type="Proteomes" id="UP000502641"/>
    </source>
</evidence>
<keyword evidence="3" id="KW-1185">Reference proteome</keyword>
<dbReference type="EMBL" id="CP053189">
    <property type="protein sequence ID" value="QJS09104.1"/>
    <property type="molecule type" value="Genomic_DNA"/>
</dbReference>
<feature type="transmembrane region" description="Helical" evidence="1">
    <location>
        <begin position="12"/>
        <end position="30"/>
    </location>
</feature>
<dbReference type="KEGG" id="sarg:HKX69_05885"/>
<sequence length="89" mass="9746">MSAFVSRHGVRIYSLLAALVPVLLGFWPNVDWEAVLPVAAVLLGAGEVAQRHEDAKTRAALYESSPWDEAAARQEQLAAEEASRLRKAF</sequence>
<keyword evidence="1" id="KW-0472">Membrane</keyword>
<dbReference type="RefSeq" id="WP_171151268.1">
    <property type="nucleotide sequence ID" value="NZ_CP053189.1"/>
</dbReference>
<proteinExistence type="predicted"/>
<gene>
    <name evidence="2" type="ORF">HKX69_05885</name>
</gene>
<keyword evidence="1" id="KW-0812">Transmembrane</keyword>
<evidence type="ECO:0000313" key="2">
    <source>
        <dbReference type="EMBL" id="QJS09104.1"/>
    </source>
</evidence>
<accession>A0A6M4PFA8</accession>
<organism evidence="2 3">
    <name type="scientific">Streptomyces argyrophylli</name>
    <dbReference type="NCBI Taxonomy" id="2726118"/>
    <lineage>
        <taxon>Bacteria</taxon>
        <taxon>Bacillati</taxon>
        <taxon>Actinomycetota</taxon>
        <taxon>Actinomycetes</taxon>
        <taxon>Kitasatosporales</taxon>
        <taxon>Streptomycetaceae</taxon>
        <taxon>Streptomyces</taxon>
    </lineage>
</organism>
<keyword evidence="1" id="KW-1133">Transmembrane helix</keyword>
<reference evidence="2 3" key="1">
    <citation type="submission" date="2020-05" db="EMBL/GenBank/DDBJ databases">
        <authorList>
            <person name="Li K."/>
        </authorList>
    </citation>
    <scope>NUCLEOTIDE SEQUENCE [LARGE SCALE GENOMIC DNA]</scope>
    <source>
        <strain evidence="3">jing01</strain>
    </source>
</reference>
<protein>
    <submittedName>
        <fullName evidence="2">Uncharacterized protein</fullName>
    </submittedName>
</protein>
<evidence type="ECO:0000256" key="1">
    <source>
        <dbReference type="SAM" id="Phobius"/>
    </source>
</evidence>
<dbReference type="AlphaFoldDB" id="A0A6M4PFA8"/>
<name>A0A6M4PFA8_9ACTN</name>